<dbReference type="InterPro" id="IPR002474">
    <property type="entry name" value="CarbamoylP_synth_ssu_N"/>
</dbReference>
<protein>
    <recommendedName>
        <fullName evidence="34">Carbamoyl phosphate synthase arginine-specific large chain</fullName>
        <ecNumber evidence="10">2.1.3.2</ecNumber>
        <ecNumber evidence="9">3.5.1.2</ecNumber>
        <ecNumber evidence="8">3.5.2.3</ecNumber>
        <ecNumber evidence="28">6.3.4.16</ecNumber>
        <ecNumber evidence="7">6.3.5.5</ecNumber>
    </recommendedName>
</protein>
<dbReference type="Proteomes" id="UP000008854">
    <property type="component" value="Unassembled WGS sequence"/>
</dbReference>
<dbReference type="InterPro" id="IPR011059">
    <property type="entry name" value="Metal-dep_hydrolase_composite"/>
</dbReference>
<dbReference type="SMART" id="SM00851">
    <property type="entry name" value="MGS"/>
    <property type="match status" value="1"/>
</dbReference>
<dbReference type="InterPro" id="IPR006130">
    <property type="entry name" value="Asp/Orn_carbamoylTrfase"/>
</dbReference>
<dbReference type="PROSITE" id="PS51273">
    <property type="entry name" value="GATASE_TYPE_1"/>
    <property type="match status" value="1"/>
</dbReference>
<dbReference type="InterPro" id="IPR002195">
    <property type="entry name" value="Dihydroorotase_CS"/>
</dbReference>
<dbReference type="GO" id="GO:0006207">
    <property type="term" value="P:'de novo' pyrimidine nucleobase biosynthetic process"/>
    <property type="evidence" value="ECO:0007669"/>
    <property type="project" value="InterPro"/>
</dbReference>
<dbReference type="GO" id="GO:0004088">
    <property type="term" value="F:carbamoyl-phosphate synthase (glutamine-hydrolyzing) activity"/>
    <property type="evidence" value="ECO:0007669"/>
    <property type="project" value="UniProtKB-EC"/>
</dbReference>
<keyword evidence="17 35" id="KW-0547">Nucleotide-binding</keyword>
<dbReference type="FunFam" id="3.20.20.140:FF:000036">
    <property type="entry name" value="Carbamoyl-phosphate synthase large chain"/>
    <property type="match status" value="1"/>
</dbReference>
<dbReference type="SMART" id="SM01096">
    <property type="entry name" value="CPSase_L_D3"/>
    <property type="match status" value="1"/>
</dbReference>
<evidence type="ECO:0000256" key="18">
    <source>
        <dbReference type="ARBA" id="ARBA00022801"/>
    </source>
</evidence>
<dbReference type="PROSITE" id="PS50975">
    <property type="entry name" value="ATP_GRASP"/>
    <property type="match status" value="3"/>
</dbReference>
<dbReference type="InterPro" id="IPR011607">
    <property type="entry name" value="MGS-like_dom"/>
</dbReference>
<evidence type="ECO:0000256" key="7">
    <source>
        <dbReference type="ARBA" id="ARBA00012738"/>
    </source>
</evidence>
<evidence type="ECO:0000256" key="1">
    <source>
        <dbReference type="ARBA" id="ARBA00001947"/>
    </source>
</evidence>
<dbReference type="SUPFAM" id="SSF51338">
    <property type="entry name" value="Composite domain of metallo-dependent hydrolases"/>
    <property type="match status" value="1"/>
</dbReference>
<keyword evidence="18" id="KW-0378">Hydrolase</keyword>
<dbReference type="EC" id="2.1.3.2" evidence="10"/>
<dbReference type="InterPro" id="IPR006132">
    <property type="entry name" value="Asp/Orn_carbamoyltranf_P-bd"/>
</dbReference>
<dbReference type="GO" id="GO:0004087">
    <property type="term" value="F:carbamoyl-phosphate synthase (ammonia) activity"/>
    <property type="evidence" value="ECO:0007669"/>
    <property type="project" value="UniProtKB-EC"/>
</dbReference>
<evidence type="ECO:0000313" key="40">
    <source>
        <dbReference type="WBParaSite" id="Smp_186670.1"/>
    </source>
</evidence>
<dbReference type="NCBIfam" id="NF003671">
    <property type="entry name" value="PRK05294.1"/>
    <property type="match status" value="1"/>
</dbReference>
<dbReference type="Pfam" id="PF00988">
    <property type="entry name" value="CPSase_sm_chain"/>
    <property type="match status" value="1"/>
</dbReference>
<dbReference type="Pfam" id="PF01979">
    <property type="entry name" value="Amidohydro_1"/>
    <property type="match status" value="1"/>
</dbReference>
<reference evidence="40" key="2">
    <citation type="submission" date="2018-12" db="UniProtKB">
        <authorList>
            <consortium name="WormBaseParasite"/>
        </authorList>
    </citation>
    <scope>IDENTIFICATION</scope>
    <source>
        <strain evidence="40">Puerto Rican</strain>
    </source>
</reference>
<comment type="pathway">
    <text evidence="4">Pyrimidine metabolism; UMP biosynthesis via de novo pathway; (S)-dihydroorotate from bicarbonate: step 3/3.</text>
</comment>
<comment type="catalytic activity">
    <reaction evidence="32">
        <text>carbamoyl phosphate + L-aspartate = N-carbamoyl-L-aspartate + phosphate + H(+)</text>
        <dbReference type="Rhea" id="RHEA:20013"/>
        <dbReference type="ChEBI" id="CHEBI:15378"/>
        <dbReference type="ChEBI" id="CHEBI:29991"/>
        <dbReference type="ChEBI" id="CHEBI:32814"/>
        <dbReference type="ChEBI" id="CHEBI:43474"/>
        <dbReference type="ChEBI" id="CHEBI:58228"/>
        <dbReference type="EC" id="2.1.3.2"/>
    </reaction>
</comment>
<keyword evidence="16" id="KW-0677">Repeat</keyword>
<evidence type="ECO:0000259" key="38">
    <source>
        <dbReference type="PROSITE" id="PS51855"/>
    </source>
</evidence>
<organism evidence="39 40">
    <name type="scientific">Schistosoma mansoni</name>
    <name type="common">Blood fluke</name>
    <dbReference type="NCBI Taxonomy" id="6183"/>
    <lineage>
        <taxon>Eukaryota</taxon>
        <taxon>Metazoa</taxon>
        <taxon>Spiralia</taxon>
        <taxon>Lophotrochozoa</taxon>
        <taxon>Platyhelminthes</taxon>
        <taxon>Trematoda</taxon>
        <taxon>Digenea</taxon>
        <taxon>Strigeidida</taxon>
        <taxon>Schistosomatoidea</taxon>
        <taxon>Schistosomatidae</taxon>
        <taxon>Schistosoma</taxon>
    </lineage>
</organism>
<evidence type="ECO:0000256" key="4">
    <source>
        <dbReference type="ARBA" id="ARBA00004880"/>
    </source>
</evidence>
<dbReference type="NCBIfam" id="TIGR00670">
    <property type="entry name" value="asp_carb_tr"/>
    <property type="match status" value="1"/>
</dbReference>
<dbReference type="Pfam" id="PF00185">
    <property type="entry name" value="OTCace"/>
    <property type="match status" value="1"/>
</dbReference>
<evidence type="ECO:0000256" key="27">
    <source>
        <dbReference type="ARBA" id="ARBA00043998"/>
    </source>
</evidence>
<evidence type="ECO:0000256" key="25">
    <source>
        <dbReference type="ARBA" id="ARBA00043979"/>
    </source>
</evidence>
<dbReference type="SMART" id="SM01097">
    <property type="entry name" value="CPSase_sm_chain"/>
    <property type="match status" value="1"/>
</dbReference>
<feature type="compositionally biased region" description="Polar residues" evidence="36">
    <location>
        <begin position="2251"/>
        <end position="2283"/>
    </location>
</feature>
<dbReference type="PROSITE" id="PS00483">
    <property type="entry name" value="DIHYDROOROTASE_2"/>
    <property type="match status" value="1"/>
</dbReference>
<keyword evidence="14" id="KW-0808">Transferase</keyword>
<dbReference type="FunFam" id="3.40.50.20:FF:000002">
    <property type="entry name" value="Carbamoyl-phosphate synthase large chain"/>
    <property type="match status" value="2"/>
</dbReference>
<dbReference type="SUPFAM" id="SSF52440">
    <property type="entry name" value="PreATP-grasp domain"/>
    <property type="match status" value="3"/>
</dbReference>
<evidence type="ECO:0000256" key="9">
    <source>
        <dbReference type="ARBA" id="ARBA00012918"/>
    </source>
</evidence>
<dbReference type="FunFam" id="3.40.50.20:FF:000001">
    <property type="entry name" value="Carbamoyl-phosphate synthase large chain"/>
    <property type="match status" value="1"/>
</dbReference>
<dbReference type="Pfam" id="PF02142">
    <property type="entry name" value="MGS"/>
    <property type="match status" value="1"/>
</dbReference>
<keyword evidence="23" id="KW-0511">Multifunctional enzyme</keyword>
<dbReference type="SUPFAM" id="SSF52335">
    <property type="entry name" value="Methylglyoxal synthase-like"/>
    <property type="match status" value="1"/>
</dbReference>
<dbReference type="GO" id="GO:0005829">
    <property type="term" value="C:cytosol"/>
    <property type="evidence" value="ECO:0007669"/>
    <property type="project" value="TreeGrafter"/>
</dbReference>
<dbReference type="GO" id="GO:0044205">
    <property type="term" value="P:'de novo' UMP biosynthetic process"/>
    <property type="evidence" value="ECO:0007669"/>
    <property type="project" value="UniProtKB-UniPathway"/>
</dbReference>
<dbReference type="GO" id="GO:0006228">
    <property type="term" value="P:UTP biosynthetic process"/>
    <property type="evidence" value="ECO:0007669"/>
    <property type="project" value="TreeGrafter"/>
</dbReference>
<dbReference type="GO" id="GO:0004151">
    <property type="term" value="F:dihydroorotase activity"/>
    <property type="evidence" value="ECO:0007669"/>
    <property type="project" value="UniProtKB-EC"/>
</dbReference>
<dbReference type="SUPFAM" id="SSF53671">
    <property type="entry name" value="Aspartate/ornithine carbamoyltransferase"/>
    <property type="match status" value="1"/>
</dbReference>
<dbReference type="Gene3D" id="3.40.50.1380">
    <property type="entry name" value="Methylglyoxal synthase-like domain"/>
    <property type="match status" value="1"/>
</dbReference>
<dbReference type="FunFam" id="3.30.470.20:FF:000026">
    <property type="entry name" value="Carbamoyl-phosphate synthase large chain"/>
    <property type="match status" value="1"/>
</dbReference>
<evidence type="ECO:0000256" key="3">
    <source>
        <dbReference type="ARBA" id="ARBA00004852"/>
    </source>
</evidence>
<dbReference type="SUPFAM" id="SSF56059">
    <property type="entry name" value="Glutathione synthetase ATP-binding domain-like"/>
    <property type="match status" value="3"/>
</dbReference>
<dbReference type="HAMAP" id="MF_01209">
    <property type="entry name" value="CPSase_S_chain"/>
    <property type="match status" value="1"/>
</dbReference>
<evidence type="ECO:0000256" key="33">
    <source>
        <dbReference type="ARBA" id="ARBA00049534"/>
    </source>
</evidence>
<dbReference type="InterPro" id="IPR006274">
    <property type="entry name" value="CarbamoylP_synth_ssu"/>
</dbReference>
<evidence type="ECO:0000256" key="29">
    <source>
        <dbReference type="ARBA" id="ARBA00047359"/>
    </source>
</evidence>
<evidence type="ECO:0000256" key="22">
    <source>
        <dbReference type="ARBA" id="ARBA00023211"/>
    </source>
</evidence>
<dbReference type="GO" id="GO:0005524">
    <property type="term" value="F:ATP binding"/>
    <property type="evidence" value="ECO:0007669"/>
    <property type="project" value="UniProtKB-UniRule"/>
</dbReference>
<dbReference type="PANTHER" id="PTHR11405">
    <property type="entry name" value="CARBAMOYLTRANSFERASE FAMILY MEMBER"/>
    <property type="match status" value="1"/>
</dbReference>
<dbReference type="SUPFAM" id="SSF48108">
    <property type="entry name" value="Carbamoyl phosphate synthetase, large subunit connection domain"/>
    <property type="match status" value="1"/>
</dbReference>
<feature type="domain" description="ATP-grasp" evidence="37">
    <location>
        <begin position="117"/>
        <end position="171"/>
    </location>
</feature>
<evidence type="ECO:0000256" key="35">
    <source>
        <dbReference type="PROSITE-ProRule" id="PRU00409"/>
    </source>
</evidence>
<dbReference type="FunFam" id="3.40.50.1370:FF:000002">
    <property type="entry name" value="Aspartate carbamoyltransferase 2"/>
    <property type="match status" value="1"/>
</dbReference>
<evidence type="ECO:0000256" key="26">
    <source>
        <dbReference type="ARBA" id="ARBA00043984"/>
    </source>
</evidence>
<dbReference type="Pfam" id="PF25596">
    <property type="entry name" value="CPSase_L_D1"/>
    <property type="match status" value="3"/>
</dbReference>
<dbReference type="AlphaFoldDB" id="A0A3Q0KU51"/>
<comment type="pathway">
    <text evidence="5">Amino-acid biosynthesis; L-arginine biosynthesis; carbamoyl phosphate from bicarbonate: step 1/1.</text>
</comment>
<dbReference type="SUPFAM" id="SSF52021">
    <property type="entry name" value="Carbamoyl phosphate synthetase, small subunit N-terminal domain"/>
    <property type="match status" value="1"/>
</dbReference>
<evidence type="ECO:0000256" key="11">
    <source>
        <dbReference type="ARBA" id="ARBA00022571"/>
    </source>
</evidence>
<dbReference type="InterPro" id="IPR005480">
    <property type="entry name" value="CPSase_lsu_oligo"/>
</dbReference>
<dbReference type="InterPro" id="IPR036914">
    <property type="entry name" value="MGS-like_dom_sf"/>
</dbReference>
<dbReference type="FunFam" id="3.30.470.20:FF:000001">
    <property type="entry name" value="Carbamoyl-phosphate synthase large chain"/>
    <property type="match status" value="1"/>
</dbReference>
<dbReference type="PANTHER" id="PTHR11405:SF5">
    <property type="entry name" value="CAD PROTEIN"/>
    <property type="match status" value="1"/>
</dbReference>
<dbReference type="InterPro" id="IPR005483">
    <property type="entry name" value="CPSase_dom"/>
</dbReference>
<dbReference type="InterPro" id="IPR032466">
    <property type="entry name" value="Metal_Hydrolase"/>
</dbReference>
<comment type="catalytic activity">
    <reaction evidence="29">
        <text>hydrogencarbonate + NH4(+) + 2 ATP = carbamoyl phosphate + 2 ADP + phosphate + 2 H(+)</text>
        <dbReference type="Rhea" id="RHEA:18029"/>
        <dbReference type="ChEBI" id="CHEBI:15378"/>
        <dbReference type="ChEBI" id="CHEBI:17544"/>
        <dbReference type="ChEBI" id="CHEBI:28938"/>
        <dbReference type="ChEBI" id="CHEBI:30616"/>
        <dbReference type="ChEBI" id="CHEBI:43474"/>
        <dbReference type="ChEBI" id="CHEBI:58228"/>
        <dbReference type="ChEBI" id="CHEBI:456216"/>
        <dbReference type="EC" id="6.3.4.16"/>
    </reaction>
</comment>
<evidence type="ECO:0000256" key="34">
    <source>
        <dbReference type="ARBA" id="ARBA00074189"/>
    </source>
</evidence>
<evidence type="ECO:0000256" key="20">
    <source>
        <dbReference type="ARBA" id="ARBA00022840"/>
    </source>
</evidence>
<evidence type="ECO:0000256" key="32">
    <source>
        <dbReference type="ARBA" id="ARBA00048859"/>
    </source>
</evidence>
<evidence type="ECO:0000256" key="17">
    <source>
        <dbReference type="ARBA" id="ARBA00022741"/>
    </source>
</evidence>
<dbReference type="Gene3D" id="1.10.1030.10">
    <property type="entry name" value="Carbamoyl-phosphate synthetase, large subunit oligomerisation domain"/>
    <property type="match status" value="1"/>
</dbReference>
<dbReference type="Gene3D" id="3.40.50.1370">
    <property type="entry name" value="Aspartate/ornithine carbamoyltransferase"/>
    <property type="match status" value="2"/>
</dbReference>
<dbReference type="WBParaSite" id="Smp_186670.1">
    <property type="protein sequence ID" value="Smp_186670.1"/>
    <property type="gene ID" value="Smp_186670"/>
</dbReference>
<evidence type="ECO:0000256" key="5">
    <source>
        <dbReference type="ARBA" id="ARBA00005077"/>
    </source>
</evidence>
<evidence type="ECO:0000256" key="10">
    <source>
        <dbReference type="ARBA" id="ARBA00013008"/>
    </source>
</evidence>
<dbReference type="STRING" id="6183.A0A3Q0KU51"/>
<dbReference type="InterPro" id="IPR006131">
    <property type="entry name" value="Asp_carbamoyltransf_Asp/Orn-bd"/>
</dbReference>
<dbReference type="Pfam" id="PF02786">
    <property type="entry name" value="CPSase_L_D2"/>
    <property type="match status" value="3"/>
</dbReference>
<dbReference type="InterPro" id="IPR029062">
    <property type="entry name" value="Class_I_gatase-like"/>
</dbReference>
<dbReference type="GO" id="GO:0004070">
    <property type="term" value="F:aspartate carbamoyltransferase activity"/>
    <property type="evidence" value="ECO:0007669"/>
    <property type="project" value="UniProtKB-EC"/>
</dbReference>
<evidence type="ECO:0000256" key="24">
    <source>
        <dbReference type="ARBA" id="ARBA00043968"/>
    </source>
</evidence>
<sequence length="2628" mass="290381">MVLGSGVYRIGSSVEFDWCAVGCVKELRRLGWKTVIINCNPETVSTDFDMCDRLYFDELSLERVLDIYEFESPIGVIVSMGGQTPNNIAMPMHRLGVPILGTSAESIDNAENRFKFSRLLDCIGLSQPRWKELTDIDSAKAFCEEVGYPCLVRPSYVLSGAAMNVANDHDQLITFLTAAKNISPEHPVVIKVYNCELDRLRGQFDTNYKPFRDFDALIAVLSNIRQLPVVGSGESSMPTGECAGALILEDGSVFNGFLYGAKTPQSGEVVFQTGMVGYVESLTDPSYHSQLLVLTYPSIGNYGVPSLADIDESGLPRWFESSQIYAKGLIVSELCEEFSHFSAVKSLSRWLYESGVTCISGIDTRSLTLKLRQHGTLLGKIIPLSLRPETFDWIDPSKSNLVSEVSRTDIKVFNPHGDVHIAALDCGMKFNQIRCFVRRGAKVTVLPWSSDLTKTETNYDALFISNGPGDPIQCKGIIDQIRGWMTTKKPLFGICLGHQLVALACGFKTYKMKYGNRGHNQPCVHLPTGRCFITSQNHGYAVDTKNITDGWYELFRNKNDRSNEGLAHYTHPWMTVQFHPEHMAGPSDLEFLFDIFLSYIRSSGGQSLSDCLTNHISYKQEEFERVLCSKDNKPRKVLLLGSGGLSIGQAGEFDYSGSQALKALREEGVQTLLINSNIATVQTTEGMADKIFLLPITPDSVARVIKAERPDGLLIAFGGQTSLSCGLALTKVGSSSLIPDLKGEDSKKSNVLDLYNCRILGTSISAVEITEDRELFATAMRSMGEKVAPANAATSVQDAVKVANDLGYPVLVRAAFALGGMGSGFAENATELERLAGKALAQTTQIFIDKSLKGWKEVEYEVIRDAYDNCITVCNMENVDPVGIHTGESIVVSPSQTLSNVEYYMLRSVAIKVARHLRIVGECNIQFALDPHSLNYYIIEVNARLSRSSALASKATGYPIAYIAAKLSLGKSLPELTNSVTGGLTTACFEPSLDYCVVKVPRWDLAKFSRVSRKIGSSMKSVGEVMAIARCFEEALQKSLRMTNESVSGFDGSLEAPDENDLSDPTDIRIYKLSAALRSGWSVEHLHALTSIDPWFLYRMRSIVNCAKELESLYEGALANAMKLLECIPTTVPDNSSFYTLVRHAEKVMIAKRLGFSDVQLARALRSTPVMVRWFRKHLNLNPLIRLVDTVAGEWPATTNYLYTTYADIPLGNIQHLLRSFHDCQTETLVPQEMIDLLLKCMTVTKIHDVLPEQKSSIMVLGSGVYRIGSSVEFDWCAVGCVKELRRLGWKTVIINCNPETVSTDFDMCDRLYFDELSLERVLDIYEFESPIGVIVSMGGQTPNNIAMPMHRLGVPILGTSAESIDNAENRFKFSRLLDCIGLSQPRWKELTDIDSAKAFCEEVGYPCLVRPSYVLSGAAMNVANDHDQLITFLTAAKNISPEHPVVISQFILDAKEIDVDAVAQSGRLVAMAVSEHVENAGVHSGDATLVTPPQDLNEETLKLIKELVRALADELEVSGPFNLQLLAKDNRLLIIEANLRVSRSFPFVSKTLKYDFIAAATRAILGAARDSIHPPFDTPNSKLEKLSLSKSFLEPSVNILENTIGYVGVKVPVFSFARLLGADVLLGVEMVSTGEVACFGVDRYEAYLLAQAAALCNTNGLLPKPGDNVFLSIGSYRHKLEMLPSVKQLHQLGYKLYGSCGTADFYQTQGISIIPVEWPYEESDICISDNKIQNNMDASSKDGTIQQYLKDKLFSLIVSLSLKKVGSRRLSAFVTRGYQTRRLAVDTNVPLLTDVKLAKLLIEALYRYFHGQSANKTLIKSEDNEYNVYKQSFLHRLLPLHSITSSQIIYLPGLIDIHVHTRDPGMEYKEDWTSVTKAALAGGIVTILAMPNTDPAIVDENTFNIMSRNAASKACCDYGLYVGASSENAFTVSSLSHKAVGLKMYLNETFTCLSLGNKLNIWRQHFENWPSDRPICCHAEGETIAAVILLAEITGRSVHICHVARRAEIELIRDAKQRGLKVTCEVCPHHLFLTADDLPQEGGWNEVRPRLGTADDINALWANISTIDCFATDHAPHTISEKSKVSGAPPGFPGLETMLSLLLTAMYNGRLTLTELIERLYINPYKIFGIPTAHTLYEAVNSVSRGIYGETWVEVDMSAEWRIPGAAWKTKSESEPSFFTRANWSPFAGRVVRGQVRRVMLRGHLAFVDGRVLVEPGFGKDVSSDISLSKNSYDPLTIDTSLKHIPVSAGSPTLRNRYSSTNERVQSQDEPGTPIPANTQSDEGPRSPIIVYQPSASGLIPTAQLPQTHQSLPSIWLEGISGKHILSSEDFSKDHLRRLYNLAHSFKVALNKNKPLDQICRGKVMGNLFFEPSTRTSNSFAVAMQRLGGTVVHFSESTSSQTKGETTLDTVRILAGYCDCLVIRHPGKGAIQALANSIVHKPIINAGDGIGEHPTQALLDVFTIREEIGTVNGLTITMVGDLANGRTVHSLARLLCLYKVKLRYVTHRDEFKMPPEVKSYVADRGIPQEEMTSLEEALPDTDVLYMTRVQTERMSDDGNARRDQFVVTPELMTLAKPRGMIVMHPLPRVGEISPKFDSDPRAAYFRQAEYGTHVRMALLAIVLANQK</sequence>
<evidence type="ECO:0000256" key="6">
    <source>
        <dbReference type="ARBA" id="ARBA00009799"/>
    </source>
</evidence>
<dbReference type="Gene3D" id="3.40.50.20">
    <property type="match status" value="3"/>
</dbReference>
<dbReference type="Pfam" id="PF02729">
    <property type="entry name" value="OTCace_N"/>
    <property type="match status" value="1"/>
</dbReference>
<dbReference type="Pfam" id="PF02787">
    <property type="entry name" value="CPSase_L_D3"/>
    <property type="match status" value="1"/>
</dbReference>
<keyword evidence="39" id="KW-1185">Reference proteome</keyword>
<accession>A0A3Q0KU51</accession>
<feature type="region of interest" description="Disordered" evidence="36">
    <location>
        <begin position="2249"/>
        <end position="2291"/>
    </location>
</feature>
<dbReference type="InParanoid" id="A0A3Q0KU51"/>
<evidence type="ECO:0000256" key="2">
    <source>
        <dbReference type="ARBA" id="ARBA00004812"/>
    </source>
</evidence>
<comment type="similarity">
    <text evidence="26">In the N-terminal section; belongs to the CarA family.</text>
</comment>
<dbReference type="InterPro" id="IPR058047">
    <property type="entry name" value="CPSase_preATP-grasp"/>
</dbReference>
<dbReference type="GO" id="GO:0016597">
    <property type="term" value="F:amino acid binding"/>
    <property type="evidence" value="ECO:0007669"/>
    <property type="project" value="InterPro"/>
</dbReference>
<comment type="similarity">
    <text evidence="25">In the C-terminal section; belongs to the aspartate/ornithine carbamoyltransferase superfamily. ATCase family.</text>
</comment>
<dbReference type="GO" id="GO:0046872">
    <property type="term" value="F:metal ion binding"/>
    <property type="evidence" value="ECO:0007669"/>
    <property type="project" value="UniProtKB-KW"/>
</dbReference>
<dbReference type="InterPro" id="IPR013815">
    <property type="entry name" value="ATP_grasp_subdomain_1"/>
</dbReference>
<keyword evidence="15" id="KW-0479">Metal-binding</keyword>
<dbReference type="SUPFAM" id="SSF51556">
    <property type="entry name" value="Metallo-dependent hydrolases"/>
    <property type="match status" value="1"/>
</dbReference>
<keyword evidence="21" id="KW-0665">Pyrimidine biosynthesis</keyword>
<dbReference type="FunFam" id="3.40.50.1380:FF:000005">
    <property type="entry name" value="CAD protein-like isoform X1"/>
    <property type="match status" value="1"/>
</dbReference>
<evidence type="ECO:0000313" key="39">
    <source>
        <dbReference type="Proteomes" id="UP000008854"/>
    </source>
</evidence>
<dbReference type="FunFam" id="3.30.1490.20:FF:000001">
    <property type="entry name" value="Carbamoyl-phosphate synthase large chain"/>
    <property type="match status" value="2"/>
</dbReference>
<dbReference type="InterPro" id="IPR036897">
    <property type="entry name" value="CarbamoylP_synth_lsu_oligo_sf"/>
</dbReference>
<dbReference type="Gene3D" id="3.50.30.20">
    <property type="entry name" value="Carbamoyl-phosphate synthase small subunit, N-terminal domain"/>
    <property type="match status" value="1"/>
</dbReference>
<evidence type="ECO:0000256" key="14">
    <source>
        <dbReference type="ARBA" id="ARBA00022679"/>
    </source>
</evidence>
<evidence type="ECO:0000256" key="16">
    <source>
        <dbReference type="ARBA" id="ARBA00022737"/>
    </source>
</evidence>
<dbReference type="InterPro" id="IPR005479">
    <property type="entry name" value="CPAse_ATP-bd"/>
</dbReference>
<evidence type="ECO:0000259" key="37">
    <source>
        <dbReference type="PROSITE" id="PS50975"/>
    </source>
</evidence>
<dbReference type="NCBIfam" id="NF002032">
    <property type="entry name" value="PRK00856.1"/>
    <property type="match status" value="1"/>
</dbReference>
<feature type="domain" description="ATP-grasp" evidence="37">
    <location>
        <begin position="1375"/>
        <end position="1566"/>
    </location>
</feature>
<comment type="cofactor">
    <cofactor evidence="1">
        <name>Zn(2+)</name>
        <dbReference type="ChEBI" id="CHEBI:29105"/>
    </cofactor>
</comment>
<dbReference type="PROSITE" id="PS00097">
    <property type="entry name" value="CARBAMOYLTRANSFERASE"/>
    <property type="match status" value="1"/>
</dbReference>
<dbReference type="SUPFAM" id="SSF52317">
    <property type="entry name" value="Class I glutamine amidotransferase-like"/>
    <property type="match status" value="1"/>
</dbReference>
<evidence type="ECO:0000256" key="36">
    <source>
        <dbReference type="SAM" id="MobiDB-lite"/>
    </source>
</evidence>
<comment type="similarity">
    <text evidence="27">In the 2nd section; belongs to the CarB family.</text>
</comment>
<keyword evidence="22" id="KW-0464">Manganese</keyword>
<evidence type="ECO:0000256" key="13">
    <source>
        <dbReference type="ARBA" id="ARBA00022605"/>
    </source>
</evidence>
<name>A0A3Q0KU51_SCHMA</name>
<dbReference type="InterPro" id="IPR002082">
    <property type="entry name" value="Asp_carbamoyltransf"/>
</dbReference>
<dbReference type="InterPro" id="IPR006680">
    <property type="entry name" value="Amidohydro-rel"/>
</dbReference>
<dbReference type="GO" id="GO:0006541">
    <property type="term" value="P:glutamine metabolic process"/>
    <property type="evidence" value="ECO:0007669"/>
    <property type="project" value="InterPro"/>
</dbReference>
<dbReference type="InterPro" id="IPR036480">
    <property type="entry name" value="CarbP_synth_ssu_N_sf"/>
</dbReference>
<dbReference type="EC" id="3.5.1.2" evidence="9"/>
<keyword evidence="13" id="KW-0028">Amino-acid biosynthesis</keyword>
<keyword evidence="12" id="KW-0436">Ligase</keyword>
<evidence type="ECO:0000256" key="31">
    <source>
        <dbReference type="ARBA" id="ARBA00048816"/>
    </source>
</evidence>
<dbReference type="InterPro" id="IPR017926">
    <property type="entry name" value="GATASE"/>
</dbReference>
<dbReference type="CDD" id="cd01744">
    <property type="entry name" value="GATase1_CPSase"/>
    <property type="match status" value="1"/>
</dbReference>
<dbReference type="PRINTS" id="PR00100">
    <property type="entry name" value="AOTCASE"/>
</dbReference>
<dbReference type="PRINTS" id="PR00099">
    <property type="entry name" value="CPSGATASE"/>
</dbReference>
<evidence type="ECO:0000256" key="19">
    <source>
        <dbReference type="ARBA" id="ARBA00022833"/>
    </source>
</evidence>
<dbReference type="InterPro" id="IPR011761">
    <property type="entry name" value="ATP-grasp"/>
</dbReference>
<evidence type="ECO:0000256" key="12">
    <source>
        <dbReference type="ARBA" id="ARBA00022598"/>
    </source>
</evidence>
<evidence type="ECO:0000256" key="23">
    <source>
        <dbReference type="ARBA" id="ARBA00023268"/>
    </source>
</evidence>
<dbReference type="Gene3D" id="3.20.20.140">
    <property type="entry name" value="Metal-dependent hydrolases"/>
    <property type="match status" value="1"/>
</dbReference>
<feature type="domain" description="MGS-like" evidence="38">
    <location>
        <begin position="1661"/>
        <end position="1833"/>
    </location>
</feature>
<comment type="pathway">
    <text evidence="2">Pyrimidine metabolism; UMP biosynthesis via de novo pathway; (S)-dihydroorotate from bicarbonate: step 1/3.</text>
</comment>
<keyword evidence="20 35" id="KW-0067">ATP-binding</keyword>
<keyword evidence="19" id="KW-0862">Zinc</keyword>
<dbReference type="EC" id="6.3.5.5" evidence="7"/>
<dbReference type="PRINTS" id="PR00098">
    <property type="entry name" value="CPSASE"/>
</dbReference>
<dbReference type="InterPro" id="IPR016185">
    <property type="entry name" value="PreATP-grasp_dom_sf"/>
</dbReference>
<comment type="catalytic activity">
    <reaction evidence="33">
        <text>L-glutamine + H2O = L-glutamate + NH4(+)</text>
        <dbReference type="Rhea" id="RHEA:15889"/>
        <dbReference type="ChEBI" id="CHEBI:15377"/>
        <dbReference type="ChEBI" id="CHEBI:28938"/>
        <dbReference type="ChEBI" id="CHEBI:29985"/>
        <dbReference type="ChEBI" id="CHEBI:58359"/>
        <dbReference type="EC" id="3.5.1.2"/>
    </reaction>
</comment>
<comment type="catalytic activity">
    <reaction evidence="31">
        <text>hydrogencarbonate + L-glutamine + 2 ATP + H2O = carbamoyl phosphate + L-glutamate + 2 ADP + phosphate + 2 H(+)</text>
        <dbReference type="Rhea" id="RHEA:18633"/>
        <dbReference type="ChEBI" id="CHEBI:15377"/>
        <dbReference type="ChEBI" id="CHEBI:15378"/>
        <dbReference type="ChEBI" id="CHEBI:17544"/>
        <dbReference type="ChEBI" id="CHEBI:29985"/>
        <dbReference type="ChEBI" id="CHEBI:30616"/>
        <dbReference type="ChEBI" id="CHEBI:43474"/>
        <dbReference type="ChEBI" id="CHEBI:58228"/>
        <dbReference type="ChEBI" id="CHEBI:58359"/>
        <dbReference type="ChEBI" id="CHEBI:456216"/>
        <dbReference type="EC" id="6.3.5.5"/>
    </reaction>
</comment>
<feature type="domain" description="ATP-grasp" evidence="37">
    <location>
        <begin position="777"/>
        <end position="969"/>
    </location>
</feature>
<proteinExistence type="inferred from homology"/>
<dbReference type="PRINTS" id="PR00101">
    <property type="entry name" value="ATCASE"/>
</dbReference>
<evidence type="ECO:0000256" key="28">
    <source>
        <dbReference type="ARBA" id="ARBA00044063"/>
    </source>
</evidence>
<dbReference type="EC" id="3.5.2.3" evidence="8"/>
<dbReference type="NCBIfam" id="TIGR01368">
    <property type="entry name" value="CPSaseIIsmall"/>
    <property type="match status" value="1"/>
</dbReference>
<dbReference type="UniPathway" id="UPA00070">
    <property type="reaction ID" value="UER00115"/>
</dbReference>
<dbReference type="GO" id="GO:0006526">
    <property type="term" value="P:L-arginine biosynthetic process"/>
    <property type="evidence" value="ECO:0007669"/>
    <property type="project" value="UniProtKB-KW"/>
</dbReference>
<evidence type="ECO:0000256" key="30">
    <source>
        <dbReference type="ARBA" id="ARBA00048492"/>
    </source>
</evidence>
<evidence type="ECO:0000256" key="15">
    <source>
        <dbReference type="ARBA" id="ARBA00022723"/>
    </source>
</evidence>
<reference evidence="39" key="1">
    <citation type="journal article" date="2012" name="PLoS Negl. Trop. Dis.">
        <title>A systematically improved high quality genome and transcriptome of the human blood fluke Schistosoma mansoni.</title>
        <authorList>
            <person name="Protasio A.V."/>
            <person name="Tsai I.J."/>
            <person name="Babbage A."/>
            <person name="Nichol S."/>
            <person name="Hunt M."/>
            <person name="Aslett M.A."/>
            <person name="De Silva N."/>
            <person name="Velarde G.S."/>
            <person name="Anderson T.J."/>
            <person name="Clark R.C."/>
            <person name="Davidson C."/>
            <person name="Dillon G.P."/>
            <person name="Holroyd N.E."/>
            <person name="LoVerde P.T."/>
            <person name="Lloyd C."/>
            <person name="McQuillan J."/>
            <person name="Oliveira G."/>
            <person name="Otto T.D."/>
            <person name="Parker-Manuel S.J."/>
            <person name="Quail M.A."/>
            <person name="Wilson R.A."/>
            <person name="Zerlotini A."/>
            <person name="Dunne D.W."/>
            <person name="Berriman M."/>
        </authorList>
    </citation>
    <scope>NUCLEOTIDE SEQUENCE [LARGE SCALE GENOMIC DNA]</scope>
    <source>
        <strain evidence="39">Puerto Rican</strain>
    </source>
</reference>
<dbReference type="Pfam" id="PF00117">
    <property type="entry name" value="GATase"/>
    <property type="match status" value="1"/>
</dbReference>
<dbReference type="Gene3D" id="3.30.1490.20">
    <property type="entry name" value="ATP-grasp fold, A domain"/>
    <property type="match status" value="1"/>
</dbReference>
<dbReference type="Gene3D" id="3.30.470.20">
    <property type="entry name" value="ATP-grasp fold, B domain"/>
    <property type="match status" value="3"/>
</dbReference>
<evidence type="ECO:0000256" key="8">
    <source>
        <dbReference type="ARBA" id="ARBA00012860"/>
    </source>
</evidence>
<dbReference type="InterPro" id="IPR035686">
    <property type="entry name" value="CPSase_GATase1"/>
</dbReference>
<dbReference type="PROSITE" id="PS51855">
    <property type="entry name" value="MGS"/>
    <property type="match status" value="1"/>
</dbReference>
<comment type="catalytic activity">
    <reaction evidence="30">
        <text>(S)-dihydroorotate + H2O = N-carbamoyl-L-aspartate + H(+)</text>
        <dbReference type="Rhea" id="RHEA:24296"/>
        <dbReference type="ChEBI" id="CHEBI:15377"/>
        <dbReference type="ChEBI" id="CHEBI:15378"/>
        <dbReference type="ChEBI" id="CHEBI:30864"/>
        <dbReference type="ChEBI" id="CHEBI:32814"/>
        <dbReference type="EC" id="3.5.2.3"/>
    </reaction>
</comment>
<dbReference type="InterPro" id="IPR036901">
    <property type="entry name" value="Asp/Orn_carbamoylTrfase_sf"/>
</dbReference>
<comment type="similarity">
    <text evidence="24">In the 3rd section; belongs to the metallo-dependent hydrolases superfamily. DHOase family. CAD subfamily.</text>
</comment>
<dbReference type="GO" id="GO:0019240">
    <property type="term" value="P:citrulline biosynthetic process"/>
    <property type="evidence" value="ECO:0007669"/>
    <property type="project" value="TreeGrafter"/>
</dbReference>
<comment type="similarity">
    <text evidence="6">Belongs to the CarB family.</text>
</comment>
<dbReference type="FunCoup" id="A0A3Q0KU51">
    <property type="interactions" value="1876"/>
</dbReference>
<dbReference type="PROSITE" id="PS00866">
    <property type="entry name" value="CPSASE_1"/>
    <property type="match status" value="3"/>
</dbReference>
<dbReference type="HAMAP" id="MF_00001">
    <property type="entry name" value="Asp_carb_tr"/>
    <property type="match status" value="1"/>
</dbReference>
<keyword evidence="11" id="KW-0055">Arginine biosynthesis</keyword>
<dbReference type="PROSITE" id="PS00867">
    <property type="entry name" value="CPSASE_2"/>
    <property type="match status" value="2"/>
</dbReference>
<dbReference type="EC" id="6.3.4.16" evidence="28"/>
<dbReference type="NCBIfam" id="NF009475">
    <property type="entry name" value="PRK12838.1"/>
    <property type="match status" value="1"/>
</dbReference>
<evidence type="ECO:0000256" key="21">
    <source>
        <dbReference type="ARBA" id="ARBA00022975"/>
    </source>
</evidence>
<dbReference type="GO" id="GO:0004359">
    <property type="term" value="F:glutaminase activity"/>
    <property type="evidence" value="ECO:0007669"/>
    <property type="project" value="UniProtKB-EC"/>
</dbReference>
<dbReference type="Gene3D" id="3.40.50.880">
    <property type="match status" value="1"/>
</dbReference>
<comment type="pathway">
    <text evidence="3">Pyrimidine metabolism; UMP biosynthesis via de novo pathway; (S)-dihydroorotate from bicarbonate: step 2/3.</text>
</comment>